<dbReference type="RefSeq" id="WP_077866110.1">
    <property type="nucleotide sequence ID" value="NZ_LZYZ01000006.1"/>
</dbReference>
<evidence type="ECO:0000313" key="1">
    <source>
        <dbReference type="EMBL" id="OOM10401.1"/>
    </source>
</evidence>
<comment type="caution">
    <text evidence="1">The sequence shown here is derived from an EMBL/GenBank/DDBJ whole genome shotgun (WGS) entry which is preliminary data.</text>
</comment>
<dbReference type="EMBL" id="LZYZ01000006">
    <property type="protein sequence ID" value="OOM10401.1"/>
    <property type="molecule type" value="Genomic_DNA"/>
</dbReference>
<gene>
    <name evidence="1" type="ORF">CLOSAC_30220</name>
</gene>
<accession>A0A1S8N272</accession>
<evidence type="ECO:0008006" key="3">
    <source>
        <dbReference type="Google" id="ProtNLM"/>
    </source>
</evidence>
<dbReference type="AlphaFoldDB" id="A0A1S8N272"/>
<organism evidence="1 2">
    <name type="scientific">Clostridium saccharobutylicum</name>
    <dbReference type="NCBI Taxonomy" id="169679"/>
    <lineage>
        <taxon>Bacteria</taxon>
        <taxon>Bacillati</taxon>
        <taxon>Bacillota</taxon>
        <taxon>Clostridia</taxon>
        <taxon>Eubacteriales</taxon>
        <taxon>Clostridiaceae</taxon>
        <taxon>Clostridium</taxon>
    </lineage>
</organism>
<name>A0A1S8N272_CLOSA</name>
<evidence type="ECO:0000313" key="2">
    <source>
        <dbReference type="Proteomes" id="UP000191154"/>
    </source>
</evidence>
<sequence>MNFLKNIENLIYNINKNPYVELVKEDAKVSYKKIKKISSKVIIEKELYPFKNKFMSEVARESKDTYENRMISSALLDIKNLIETNLNMNLNYINKINKDIKITTAQINSMCNTPIPTQKMSASNAEERAILNLGRNNSSDRLPLPMRPHGNLEYFNDLERKLERLNNTIKLLKACKANWTSSNNKIDEYLKLEIFKELKMTQKRREKWRATQVFLHDLTYGKLYRKLKNFCEDSNYNLSDIEEEQLNIKEVYDIFEIWLFFYMAKILIQEQGWKIEDNRNIIKNVNKYLIKNKTLYGFSIEFTHKLAHRDADTIEENRVNMQLVYNKTIKLETGNLRPDFTFIFNCKNVEKRFYLDAKYHNYINNKHAFLNDIKNVAIEKYYLKLLNTEDRAVGSFIIHCNNNFENFGGKASKKNINTSPMHRCGSFSLIPDNSINFITWISLIMEWFYDEYNVCWNCGNTKPEEKQLSTFGGKIKYHYTCSDCGSFWVKNHCGTCDCNKIIKHDLPQKQYHIQTNEKWMMECPKCGESGGTKPKITYMEKRVKEKCPRCNGRGRIPQYKHTERGRCFLCDGAGYIYS</sequence>
<dbReference type="Proteomes" id="UP000191154">
    <property type="component" value="Unassembled WGS sequence"/>
</dbReference>
<dbReference type="STRING" id="169679.CSACC_21370"/>
<protein>
    <recommendedName>
        <fullName evidence="3">DUF2357 domain-containing protein</fullName>
    </recommendedName>
</protein>
<proteinExistence type="predicted"/>
<reference evidence="1 2" key="1">
    <citation type="submission" date="2016-05" db="EMBL/GenBank/DDBJ databases">
        <title>Microbial solvent formation.</title>
        <authorList>
            <person name="Poehlein A."/>
            <person name="Montoya Solano J.D."/>
            <person name="Flitsch S."/>
            <person name="Krabben P."/>
            <person name="Duerre P."/>
            <person name="Daniel R."/>
        </authorList>
    </citation>
    <scope>NUCLEOTIDE SEQUENCE [LARGE SCALE GENOMIC DNA]</scope>
    <source>
        <strain evidence="1 2">L1-8</strain>
    </source>
</reference>